<protein>
    <submittedName>
        <fullName evidence="1">Uncharacterized protein</fullName>
    </submittedName>
</protein>
<evidence type="ECO:0000313" key="1">
    <source>
        <dbReference type="EMBL" id="MBB3971488.1"/>
    </source>
</evidence>
<keyword evidence="2" id="KW-1185">Reference proteome</keyword>
<comment type="caution">
    <text evidence="1">The sequence shown here is derived from an EMBL/GenBank/DDBJ whole genome shotgun (WGS) entry which is preliminary data.</text>
</comment>
<dbReference type="Proteomes" id="UP000528964">
    <property type="component" value="Unassembled WGS sequence"/>
</dbReference>
<dbReference type="RefSeq" id="WP_183393368.1">
    <property type="nucleotide sequence ID" value="NZ_JACIDR010000001.1"/>
</dbReference>
<evidence type="ECO:0000313" key="2">
    <source>
        <dbReference type="Proteomes" id="UP000528964"/>
    </source>
</evidence>
<dbReference type="EMBL" id="JACIDR010000001">
    <property type="protein sequence ID" value="MBB3971488.1"/>
    <property type="molecule type" value="Genomic_DNA"/>
</dbReference>
<accession>A0A7W6D1G5</accession>
<organism evidence="1 2">
    <name type="scientific">Hansschlegelia beijingensis</name>
    <dbReference type="NCBI Taxonomy" id="1133344"/>
    <lineage>
        <taxon>Bacteria</taxon>
        <taxon>Pseudomonadati</taxon>
        <taxon>Pseudomonadota</taxon>
        <taxon>Alphaproteobacteria</taxon>
        <taxon>Hyphomicrobiales</taxon>
        <taxon>Methylopilaceae</taxon>
        <taxon>Hansschlegelia</taxon>
    </lineage>
</organism>
<reference evidence="1 2" key="1">
    <citation type="submission" date="2020-08" db="EMBL/GenBank/DDBJ databases">
        <title>Genomic Encyclopedia of Type Strains, Phase IV (KMG-IV): sequencing the most valuable type-strain genomes for metagenomic binning, comparative biology and taxonomic classification.</title>
        <authorList>
            <person name="Goeker M."/>
        </authorList>
    </citation>
    <scope>NUCLEOTIDE SEQUENCE [LARGE SCALE GENOMIC DNA]</scope>
    <source>
        <strain evidence="1 2">DSM 25481</strain>
    </source>
</reference>
<gene>
    <name evidence="1" type="ORF">GGR24_000121</name>
</gene>
<dbReference type="AlphaFoldDB" id="A0A7W6D1G5"/>
<sequence>MATEAPDAGAFMAAVESLVGRAPELSPLDAGLLAALRMGVAGDTRAFAKVFGVPHALVLRATSELADEFGLVAVTGRDPRTQRTRLELTDAGARLLEGAALAA</sequence>
<proteinExistence type="predicted"/>
<name>A0A7W6D1G5_9HYPH</name>